<dbReference type="InterPro" id="IPR012094">
    <property type="entry name" value="tRNA_Ile_lys_synt"/>
</dbReference>
<evidence type="ECO:0000256" key="2">
    <source>
        <dbReference type="ARBA" id="ARBA00022490"/>
    </source>
</evidence>
<evidence type="ECO:0000256" key="4">
    <source>
        <dbReference type="ARBA" id="ARBA00022694"/>
    </source>
</evidence>
<evidence type="ECO:0000256" key="1">
    <source>
        <dbReference type="ARBA" id="ARBA00004496"/>
    </source>
</evidence>
<dbReference type="AlphaFoldDB" id="A0A229NXR2"/>
<dbReference type="InterPro" id="IPR012796">
    <property type="entry name" value="Lysidine-tRNA-synth_C"/>
</dbReference>
<comment type="subcellular location">
    <subcellularLocation>
        <location evidence="1 8">Cytoplasm</location>
    </subcellularLocation>
</comment>
<feature type="domain" description="Lysidine-tRNA(Ile) synthetase C-terminal" evidence="9">
    <location>
        <begin position="410"/>
        <end position="483"/>
    </location>
</feature>
<evidence type="ECO:0000259" key="9">
    <source>
        <dbReference type="SMART" id="SM00977"/>
    </source>
</evidence>
<dbReference type="SUPFAM" id="SSF52402">
    <property type="entry name" value="Adenine nucleotide alpha hydrolases-like"/>
    <property type="match status" value="1"/>
</dbReference>
<dbReference type="GO" id="GO:0005524">
    <property type="term" value="F:ATP binding"/>
    <property type="evidence" value="ECO:0007669"/>
    <property type="project" value="UniProtKB-UniRule"/>
</dbReference>
<evidence type="ECO:0000256" key="7">
    <source>
        <dbReference type="ARBA" id="ARBA00048539"/>
    </source>
</evidence>
<dbReference type="PANTHER" id="PTHR43033:SF1">
    <property type="entry name" value="TRNA(ILE)-LYSIDINE SYNTHASE-RELATED"/>
    <property type="match status" value="1"/>
</dbReference>
<dbReference type="RefSeq" id="WP_089525398.1">
    <property type="nucleotide sequence ID" value="NZ_NMUQ01000002.1"/>
</dbReference>
<dbReference type="EMBL" id="NMUQ01000002">
    <property type="protein sequence ID" value="OXM14581.1"/>
    <property type="molecule type" value="Genomic_DNA"/>
</dbReference>
<evidence type="ECO:0000256" key="3">
    <source>
        <dbReference type="ARBA" id="ARBA00022598"/>
    </source>
</evidence>
<keyword evidence="11" id="KW-1185">Reference proteome</keyword>
<dbReference type="SMART" id="SM00977">
    <property type="entry name" value="TilS_C"/>
    <property type="match status" value="1"/>
</dbReference>
<dbReference type="Proteomes" id="UP000215145">
    <property type="component" value="Unassembled WGS sequence"/>
</dbReference>
<dbReference type="Pfam" id="PF11734">
    <property type="entry name" value="TilS_C"/>
    <property type="match status" value="1"/>
</dbReference>
<dbReference type="Gene3D" id="3.30.465.60">
    <property type="match status" value="1"/>
</dbReference>
<accession>A0A229NXR2</accession>
<dbReference type="Pfam" id="PF01171">
    <property type="entry name" value="ATP_bind_3"/>
    <property type="match status" value="1"/>
</dbReference>
<dbReference type="EC" id="6.3.4.19" evidence="8"/>
<dbReference type="GO" id="GO:0006400">
    <property type="term" value="P:tRNA modification"/>
    <property type="evidence" value="ECO:0007669"/>
    <property type="project" value="UniProtKB-UniRule"/>
</dbReference>
<comment type="similarity">
    <text evidence="8">Belongs to the tRNA(Ile)-lysidine synthase family.</text>
</comment>
<keyword evidence="4 8" id="KW-0819">tRNA processing</keyword>
<evidence type="ECO:0000256" key="6">
    <source>
        <dbReference type="ARBA" id="ARBA00022840"/>
    </source>
</evidence>
<feature type="binding site" evidence="8">
    <location>
        <begin position="43"/>
        <end position="48"/>
    </location>
    <ligand>
        <name>ATP</name>
        <dbReference type="ChEBI" id="CHEBI:30616"/>
    </ligand>
</feature>
<dbReference type="OrthoDB" id="9807403at2"/>
<keyword evidence="5 8" id="KW-0547">Nucleotide-binding</keyword>
<proteinExistence type="inferred from homology"/>
<reference evidence="10 11" key="1">
    <citation type="submission" date="2017-07" db="EMBL/GenBank/DDBJ databases">
        <title>Paenibacillus herberti R33 genome sequencing and assembly.</title>
        <authorList>
            <person name="Su W."/>
        </authorList>
    </citation>
    <scope>NUCLEOTIDE SEQUENCE [LARGE SCALE GENOMIC DNA]</scope>
    <source>
        <strain evidence="10 11">R33</strain>
    </source>
</reference>
<dbReference type="GO" id="GO:0005737">
    <property type="term" value="C:cytoplasm"/>
    <property type="evidence" value="ECO:0007669"/>
    <property type="project" value="UniProtKB-SubCell"/>
</dbReference>
<keyword evidence="6 8" id="KW-0067">ATP-binding</keyword>
<organism evidence="10 11">
    <name type="scientific">Paenibacillus herberti</name>
    <dbReference type="NCBI Taxonomy" id="1619309"/>
    <lineage>
        <taxon>Bacteria</taxon>
        <taxon>Bacillati</taxon>
        <taxon>Bacillota</taxon>
        <taxon>Bacilli</taxon>
        <taxon>Bacillales</taxon>
        <taxon>Paenibacillaceae</taxon>
        <taxon>Paenibacillus</taxon>
    </lineage>
</organism>
<comment type="catalytic activity">
    <reaction evidence="7 8">
        <text>cytidine(34) in tRNA(Ile2) + L-lysine + ATP = lysidine(34) in tRNA(Ile2) + AMP + diphosphate + H(+)</text>
        <dbReference type="Rhea" id="RHEA:43744"/>
        <dbReference type="Rhea" id="RHEA-COMP:10625"/>
        <dbReference type="Rhea" id="RHEA-COMP:10670"/>
        <dbReference type="ChEBI" id="CHEBI:15378"/>
        <dbReference type="ChEBI" id="CHEBI:30616"/>
        <dbReference type="ChEBI" id="CHEBI:32551"/>
        <dbReference type="ChEBI" id="CHEBI:33019"/>
        <dbReference type="ChEBI" id="CHEBI:82748"/>
        <dbReference type="ChEBI" id="CHEBI:83665"/>
        <dbReference type="ChEBI" id="CHEBI:456215"/>
        <dbReference type="EC" id="6.3.4.19"/>
    </reaction>
</comment>
<dbReference type="HAMAP" id="MF_01161">
    <property type="entry name" value="tRNA_Ile_lys_synt"/>
    <property type="match status" value="1"/>
</dbReference>
<dbReference type="SUPFAM" id="SSF82829">
    <property type="entry name" value="MesJ substrate recognition domain-like"/>
    <property type="match status" value="1"/>
</dbReference>
<comment type="caution">
    <text evidence="10">The sequence shown here is derived from an EMBL/GenBank/DDBJ whole genome shotgun (WGS) entry which is preliminary data.</text>
</comment>
<evidence type="ECO:0000313" key="11">
    <source>
        <dbReference type="Proteomes" id="UP000215145"/>
    </source>
</evidence>
<comment type="function">
    <text evidence="8">Ligates lysine onto the cytidine present at position 34 of the AUA codon-specific tRNA(Ile) that contains the anticodon CAU, in an ATP-dependent manner. Cytidine is converted to lysidine, thus changing the amino acid specificity of the tRNA from methionine to isoleucine.</text>
</comment>
<keyword evidence="3 8" id="KW-0436">Ligase</keyword>
<name>A0A229NXR2_9BACL</name>
<protein>
    <recommendedName>
        <fullName evidence="8">tRNA(Ile)-lysidine synthase</fullName>
        <ecNumber evidence="8">6.3.4.19</ecNumber>
    </recommendedName>
    <alternativeName>
        <fullName evidence="8">tRNA(Ile)-2-lysyl-cytidine synthase</fullName>
    </alternativeName>
    <alternativeName>
        <fullName evidence="8">tRNA(Ile)-lysidine synthetase</fullName>
    </alternativeName>
</protein>
<dbReference type="NCBIfam" id="TIGR02433">
    <property type="entry name" value="lysidine_TilS_C"/>
    <property type="match status" value="1"/>
</dbReference>
<dbReference type="CDD" id="cd01992">
    <property type="entry name" value="TilS_N"/>
    <property type="match status" value="1"/>
</dbReference>
<keyword evidence="2 8" id="KW-0963">Cytoplasm</keyword>
<sequence>MDQQASDREAAGGRQERVLQELLRMGAEERLWERGDTVLVAVSGGPDSMALLHALYTYAERLGVRVTAAHANHGFRPEESLLEAQGVRRFCEELGIPCDIAELHVPDYLREHGGNKQAAARELRYRFLHEAASRAGAARIAFAHHADDQAETVLMRVLRGTAPSGLGGIPLRRREEKVELIRPLLRITKPDLAAYCKHWTIPYYTDSSNYSTDYFRNAVRLEALPYLESFNGRLSSSLCRLAEAASAESDFLAARTEELFTSLVSSEKAGLTMYGADLAGLHVALQRRLIKLILDYLALEKEPTGFDEVEHIRLGALAEAPVNWRIDLSRGLRFHREYGQLKWTRRNEEPQDGYEILIAEPHGAHELVEAGLRLEFSVVAILREGDVGPAVAGAGPLTAFFDLDELLLPLRVRSRRDGDRMNPLGLNGTKKVQDMFVDAKVPPSLRPSVPLICDAKDRILWIPGIRRSTHATAGEGTRRLLRIDAQRIAPPNPLS</sequence>
<dbReference type="InterPro" id="IPR012795">
    <property type="entry name" value="tRNA_Ile_lys_synt_N"/>
</dbReference>
<evidence type="ECO:0000313" key="10">
    <source>
        <dbReference type="EMBL" id="OXM14581.1"/>
    </source>
</evidence>
<comment type="domain">
    <text evidence="8">The N-terminal region contains the highly conserved SGGXDS motif, predicted to be a P-loop motif involved in ATP binding.</text>
</comment>
<dbReference type="InterPro" id="IPR014729">
    <property type="entry name" value="Rossmann-like_a/b/a_fold"/>
</dbReference>
<dbReference type="Gene3D" id="3.40.50.620">
    <property type="entry name" value="HUPs"/>
    <property type="match status" value="1"/>
</dbReference>
<evidence type="ECO:0000256" key="5">
    <source>
        <dbReference type="ARBA" id="ARBA00022741"/>
    </source>
</evidence>
<dbReference type="SUPFAM" id="SSF56037">
    <property type="entry name" value="PheT/TilS domain"/>
    <property type="match status" value="1"/>
</dbReference>
<dbReference type="PANTHER" id="PTHR43033">
    <property type="entry name" value="TRNA(ILE)-LYSIDINE SYNTHASE-RELATED"/>
    <property type="match status" value="1"/>
</dbReference>
<dbReference type="GO" id="GO:0032267">
    <property type="term" value="F:tRNA(Ile)-lysidine synthase activity"/>
    <property type="evidence" value="ECO:0007669"/>
    <property type="project" value="UniProtKB-EC"/>
</dbReference>
<evidence type="ECO:0000256" key="8">
    <source>
        <dbReference type="HAMAP-Rule" id="MF_01161"/>
    </source>
</evidence>
<gene>
    <name evidence="8 10" type="primary">tilS</name>
    <name evidence="10" type="ORF">CGZ75_16770</name>
</gene>
<dbReference type="NCBIfam" id="TIGR02432">
    <property type="entry name" value="lysidine_TilS_N"/>
    <property type="match status" value="1"/>
</dbReference>
<dbReference type="InterPro" id="IPR011063">
    <property type="entry name" value="TilS/TtcA_N"/>
</dbReference>